<organism evidence="3 4">
    <name type="scientific">Datura stramonium</name>
    <name type="common">Jimsonweed</name>
    <name type="synonym">Common thornapple</name>
    <dbReference type="NCBI Taxonomy" id="4076"/>
    <lineage>
        <taxon>Eukaryota</taxon>
        <taxon>Viridiplantae</taxon>
        <taxon>Streptophyta</taxon>
        <taxon>Embryophyta</taxon>
        <taxon>Tracheophyta</taxon>
        <taxon>Spermatophyta</taxon>
        <taxon>Magnoliopsida</taxon>
        <taxon>eudicotyledons</taxon>
        <taxon>Gunneridae</taxon>
        <taxon>Pentapetalae</taxon>
        <taxon>asterids</taxon>
        <taxon>lamiids</taxon>
        <taxon>Solanales</taxon>
        <taxon>Solanaceae</taxon>
        <taxon>Solanoideae</taxon>
        <taxon>Datureae</taxon>
        <taxon>Datura</taxon>
    </lineage>
</organism>
<name>A0ABS8TDM9_DATST</name>
<evidence type="ECO:0000313" key="4">
    <source>
        <dbReference type="Proteomes" id="UP000823775"/>
    </source>
</evidence>
<dbReference type="Proteomes" id="UP000823775">
    <property type="component" value="Unassembled WGS sequence"/>
</dbReference>
<dbReference type="InterPro" id="IPR001878">
    <property type="entry name" value="Znf_CCHC"/>
</dbReference>
<dbReference type="SUPFAM" id="SSF57756">
    <property type="entry name" value="Retrovirus zinc finger-like domains"/>
    <property type="match status" value="1"/>
</dbReference>
<gene>
    <name evidence="3" type="ORF">HAX54_007623</name>
</gene>
<dbReference type="InterPro" id="IPR036875">
    <property type="entry name" value="Znf_CCHC_sf"/>
</dbReference>
<keyword evidence="1" id="KW-0479">Metal-binding</keyword>
<evidence type="ECO:0000313" key="3">
    <source>
        <dbReference type="EMBL" id="MCD7469008.1"/>
    </source>
</evidence>
<evidence type="ECO:0000256" key="1">
    <source>
        <dbReference type="PROSITE-ProRule" id="PRU00047"/>
    </source>
</evidence>
<accession>A0ABS8TDM9</accession>
<keyword evidence="1" id="KW-0862">Zinc</keyword>
<reference evidence="3 4" key="1">
    <citation type="journal article" date="2021" name="BMC Genomics">
        <title>Datura genome reveals duplications of psychoactive alkaloid biosynthetic genes and high mutation rate following tissue culture.</title>
        <authorList>
            <person name="Rajewski A."/>
            <person name="Carter-House D."/>
            <person name="Stajich J."/>
            <person name="Litt A."/>
        </authorList>
    </citation>
    <scope>NUCLEOTIDE SEQUENCE [LARGE SCALE GENOMIC DNA]</scope>
    <source>
        <strain evidence="3">AR-01</strain>
    </source>
</reference>
<proteinExistence type="predicted"/>
<comment type="caution">
    <text evidence="3">The sequence shown here is derived from an EMBL/GenBank/DDBJ whole genome shotgun (WGS) entry which is preliminary data.</text>
</comment>
<keyword evidence="4" id="KW-1185">Reference proteome</keyword>
<evidence type="ECO:0000259" key="2">
    <source>
        <dbReference type="PROSITE" id="PS50158"/>
    </source>
</evidence>
<dbReference type="EMBL" id="JACEIK010001392">
    <property type="protein sequence ID" value="MCD7469008.1"/>
    <property type="molecule type" value="Genomic_DNA"/>
</dbReference>
<protein>
    <recommendedName>
        <fullName evidence="2">CCHC-type domain-containing protein</fullName>
    </recommendedName>
</protein>
<sequence>MGQRESVKDMFTRFTHITNELKSLGKEFTTEENVRKLCSHCGHTGHFRYECLSRIKALKENGNT</sequence>
<keyword evidence="1" id="KW-0863">Zinc-finger</keyword>
<feature type="domain" description="CCHC-type" evidence="2">
    <location>
        <begin position="38"/>
        <end position="51"/>
    </location>
</feature>
<dbReference type="PROSITE" id="PS50158">
    <property type="entry name" value="ZF_CCHC"/>
    <property type="match status" value="1"/>
</dbReference>
<feature type="non-terminal residue" evidence="3">
    <location>
        <position position="64"/>
    </location>
</feature>